<dbReference type="RefSeq" id="WP_122953425.1">
    <property type="nucleotide sequence ID" value="NZ_BJOD01000008.1"/>
</dbReference>
<dbReference type="Proteomes" id="UP000317180">
    <property type="component" value="Unassembled WGS sequence"/>
</dbReference>
<organism evidence="2 3">
    <name type="scientific">Brevibacillus agri</name>
    <dbReference type="NCBI Taxonomy" id="51101"/>
    <lineage>
        <taxon>Bacteria</taxon>
        <taxon>Bacillati</taxon>
        <taxon>Bacillota</taxon>
        <taxon>Bacilli</taxon>
        <taxon>Bacillales</taxon>
        <taxon>Paenibacillaceae</taxon>
        <taxon>Brevibacillus</taxon>
    </lineage>
</organism>
<protein>
    <submittedName>
        <fullName evidence="2">DUF4855 domain-containing protein</fullName>
    </submittedName>
</protein>
<reference evidence="2 3" key="1">
    <citation type="submission" date="2018-10" db="EMBL/GenBank/DDBJ databases">
        <title>Phylogenomics of Brevibacillus.</title>
        <authorList>
            <person name="Dunlap C."/>
        </authorList>
    </citation>
    <scope>NUCLEOTIDE SEQUENCE [LARGE SCALE GENOMIC DNA]</scope>
    <source>
        <strain evidence="2 3">NRRL NRS 1219</strain>
    </source>
</reference>
<dbReference type="InterPro" id="IPR032329">
    <property type="entry name" value="DUF4855"/>
</dbReference>
<dbReference type="EMBL" id="RHHN01000089">
    <property type="protein sequence ID" value="RNB48104.1"/>
    <property type="molecule type" value="Genomic_DNA"/>
</dbReference>
<dbReference type="AlphaFoldDB" id="A0A3M8AAF0"/>
<proteinExistence type="predicted"/>
<gene>
    <name evidence="1" type="ORF">BAG01nite_08940</name>
    <name evidence="2" type="ORF">EB820_23765</name>
</gene>
<name>A0A3M8AAF0_9BACL</name>
<evidence type="ECO:0000313" key="3">
    <source>
        <dbReference type="Proteomes" id="UP000276178"/>
    </source>
</evidence>
<dbReference type="GeneID" id="82811768"/>
<accession>A0A3M8AAF0</accession>
<evidence type="ECO:0000313" key="4">
    <source>
        <dbReference type="Proteomes" id="UP000317180"/>
    </source>
</evidence>
<comment type="caution">
    <text evidence="2">The sequence shown here is derived from an EMBL/GenBank/DDBJ whole genome shotgun (WGS) entry which is preliminary data.</text>
</comment>
<dbReference type="Pfam" id="PF16147">
    <property type="entry name" value="DUF4855"/>
    <property type="match status" value="1"/>
</dbReference>
<dbReference type="Proteomes" id="UP000276178">
    <property type="component" value="Unassembled WGS sequence"/>
</dbReference>
<sequence>MAPYPSLGKSPINQLFLAYTGYSIGTDGTPHYQFWECTDFLPLLFHTDPVTGLADGGMFTDFLFLALGILNQSGEGRFLARIDKAPAGWNEWLRYMDELFLGDRNLDALCQAVRCSPLSRTNVWVALPYPNPQQFGDDAYRIEAVIEWMCLFLTRWAKKPWNDCLCLKGFYWLQESLYFQGPKHDDRQVIRAVNDAIHGCTHAGRMLRSIWIPYQQAAGWNEWAQLGFDLAFLQPNYYFNPKKSVDASAAASEAAGMGVEIEFDLGVTYDREKRERLLAYLRAGASGGTDGHGNAFGPFQYDAPLAWYTGGWFFGKNGRKQALVSLYQSGDPLYDELFSFLNGIAPP</sequence>
<dbReference type="OrthoDB" id="3799295at2"/>
<dbReference type="EMBL" id="BJOD01000008">
    <property type="protein sequence ID" value="GED24792.1"/>
    <property type="molecule type" value="Genomic_DNA"/>
</dbReference>
<evidence type="ECO:0000313" key="2">
    <source>
        <dbReference type="EMBL" id="RNB48104.1"/>
    </source>
</evidence>
<reference evidence="1 4" key="2">
    <citation type="submission" date="2019-06" db="EMBL/GenBank/DDBJ databases">
        <title>Whole genome shotgun sequence of Brevibacillus agri NBRC 15538.</title>
        <authorList>
            <person name="Hosoyama A."/>
            <person name="Uohara A."/>
            <person name="Ohji S."/>
            <person name="Ichikawa N."/>
        </authorList>
    </citation>
    <scope>NUCLEOTIDE SEQUENCE [LARGE SCALE GENOMIC DNA]</scope>
    <source>
        <strain evidence="1 4">NBRC 15538</strain>
    </source>
</reference>
<evidence type="ECO:0000313" key="1">
    <source>
        <dbReference type="EMBL" id="GED24792.1"/>
    </source>
</evidence>
<keyword evidence="4" id="KW-1185">Reference proteome</keyword>